<sequence length="243" mass="24781">MLFISSLLAATLIGIAQAQTPSGFTPNVNAKLDVVFNSTSVSTPGQLLTKGATATQPQIAISSSAIKTSNTYMFVMLDLDVPPAGGNSSRRVLLHAMNTGFKATSQSVRGINGSVLLASTDSGPAAYISPSPPASDTIAHRYVELLFQQPASLSVKASQFADTSARIGFDINSFMSQNGLSQPLAGNFFTVDGRASGAASGTATSSGGISRNTLQPFEGAAPKAGMDLSLGIVGMLAAMMVAA</sequence>
<dbReference type="InterPro" id="IPR035810">
    <property type="entry name" value="PEBP_euk"/>
</dbReference>
<feature type="signal peptide" evidence="1">
    <location>
        <begin position="1"/>
        <end position="18"/>
    </location>
</feature>
<proteinExistence type="predicted"/>
<feature type="chain" id="PRO_5025398527" evidence="1">
    <location>
        <begin position="19"/>
        <end position="243"/>
    </location>
</feature>
<evidence type="ECO:0000256" key="1">
    <source>
        <dbReference type="SAM" id="SignalP"/>
    </source>
</evidence>
<evidence type="ECO:0000313" key="2">
    <source>
        <dbReference type="EMBL" id="KAF2657142.1"/>
    </source>
</evidence>
<dbReference type="PANTHER" id="PTHR11362:SF141">
    <property type="entry name" value="PHOSPHATIDYLETHANOLAMINE-BINDING PROTEIN"/>
    <property type="match status" value="1"/>
</dbReference>
<dbReference type="InterPro" id="IPR036610">
    <property type="entry name" value="PEBP-like_sf"/>
</dbReference>
<organism evidence="2 3">
    <name type="scientific">Lophiostoma macrostomum CBS 122681</name>
    <dbReference type="NCBI Taxonomy" id="1314788"/>
    <lineage>
        <taxon>Eukaryota</taxon>
        <taxon>Fungi</taxon>
        <taxon>Dikarya</taxon>
        <taxon>Ascomycota</taxon>
        <taxon>Pezizomycotina</taxon>
        <taxon>Dothideomycetes</taxon>
        <taxon>Pleosporomycetidae</taxon>
        <taxon>Pleosporales</taxon>
        <taxon>Lophiostomataceae</taxon>
        <taxon>Lophiostoma</taxon>
    </lineage>
</organism>
<keyword evidence="1" id="KW-0732">Signal</keyword>
<evidence type="ECO:0000313" key="3">
    <source>
        <dbReference type="Proteomes" id="UP000799324"/>
    </source>
</evidence>
<dbReference type="Pfam" id="PF01161">
    <property type="entry name" value="PBP"/>
    <property type="match status" value="1"/>
</dbReference>
<dbReference type="PANTHER" id="PTHR11362">
    <property type="entry name" value="PHOSPHATIDYLETHANOLAMINE-BINDING PROTEIN"/>
    <property type="match status" value="1"/>
</dbReference>
<dbReference type="GO" id="GO:0030414">
    <property type="term" value="F:peptidase inhibitor activity"/>
    <property type="evidence" value="ECO:0007669"/>
    <property type="project" value="TreeGrafter"/>
</dbReference>
<dbReference type="OrthoDB" id="2506647at2759"/>
<accession>A0A6A6TBX1</accession>
<dbReference type="SUPFAM" id="SSF49777">
    <property type="entry name" value="PEBP-like"/>
    <property type="match status" value="1"/>
</dbReference>
<keyword evidence="3" id="KW-1185">Reference proteome</keyword>
<dbReference type="CDD" id="cd00866">
    <property type="entry name" value="PEBP_euk"/>
    <property type="match status" value="1"/>
</dbReference>
<dbReference type="InterPro" id="IPR008914">
    <property type="entry name" value="PEBP"/>
</dbReference>
<dbReference type="AlphaFoldDB" id="A0A6A6TBX1"/>
<name>A0A6A6TBX1_9PLEO</name>
<gene>
    <name evidence="2" type="ORF">K491DRAFT_767397</name>
</gene>
<reference evidence="2" key="1">
    <citation type="journal article" date="2020" name="Stud. Mycol.">
        <title>101 Dothideomycetes genomes: a test case for predicting lifestyles and emergence of pathogens.</title>
        <authorList>
            <person name="Haridas S."/>
            <person name="Albert R."/>
            <person name="Binder M."/>
            <person name="Bloem J."/>
            <person name="Labutti K."/>
            <person name="Salamov A."/>
            <person name="Andreopoulos B."/>
            <person name="Baker S."/>
            <person name="Barry K."/>
            <person name="Bills G."/>
            <person name="Bluhm B."/>
            <person name="Cannon C."/>
            <person name="Castanera R."/>
            <person name="Culley D."/>
            <person name="Daum C."/>
            <person name="Ezra D."/>
            <person name="Gonzalez J."/>
            <person name="Henrissat B."/>
            <person name="Kuo A."/>
            <person name="Liang C."/>
            <person name="Lipzen A."/>
            <person name="Lutzoni F."/>
            <person name="Magnuson J."/>
            <person name="Mondo S."/>
            <person name="Nolan M."/>
            <person name="Ohm R."/>
            <person name="Pangilinan J."/>
            <person name="Park H.-J."/>
            <person name="Ramirez L."/>
            <person name="Alfaro M."/>
            <person name="Sun H."/>
            <person name="Tritt A."/>
            <person name="Yoshinaga Y."/>
            <person name="Zwiers L.-H."/>
            <person name="Turgeon B."/>
            <person name="Goodwin S."/>
            <person name="Spatafora J."/>
            <person name="Crous P."/>
            <person name="Grigoriev I."/>
        </authorList>
    </citation>
    <scope>NUCLEOTIDE SEQUENCE</scope>
    <source>
        <strain evidence="2">CBS 122681</strain>
    </source>
</reference>
<dbReference type="Proteomes" id="UP000799324">
    <property type="component" value="Unassembled WGS sequence"/>
</dbReference>
<dbReference type="EMBL" id="MU004328">
    <property type="protein sequence ID" value="KAF2657142.1"/>
    <property type="molecule type" value="Genomic_DNA"/>
</dbReference>
<protein>
    <submittedName>
        <fullName evidence="2">PEBP-like protein</fullName>
    </submittedName>
</protein>
<dbReference type="GO" id="GO:0046578">
    <property type="term" value="P:regulation of Ras protein signal transduction"/>
    <property type="evidence" value="ECO:0007669"/>
    <property type="project" value="TreeGrafter"/>
</dbReference>
<dbReference type="Gene3D" id="3.90.280.10">
    <property type="entry name" value="PEBP-like"/>
    <property type="match status" value="1"/>
</dbReference>
<dbReference type="GO" id="GO:0030162">
    <property type="term" value="P:regulation of proteolysis"/>
    <property type="evidence" value="ECO:0007669"/>
    <property type="project" value="TreeGrafter"/>
</dbReference>
<dbReference type="GO" id="GO:0005543">
    <property type="term" value="F:phospholipid binding"/>
    <property type="evidence" value="ECO:0007669"/>
    <property type="project" value="TreeGrafter"/>
</dbReference>